<organism evidence="1 2">
    <name type="scientific">Pannus brasiliensis CCIBt3594</name>
    <dbReference type="NCBI Taxonomy" id="1427578"/>
    <lineage>
        <taxon>Bacteria</taxon>
        <taxon>Bacillati</taxon>
        <taxon>Cyanobacteriota</taxon>
        <taxon>Cyanophyceae</taxon>
        <taxon>Oscillatoriophycideae</taxon>
        <taxon>Chroococcales</taxon>
        <taxon>Microcystaceae</taxon>
        <taxon>Pannus</taxon>
    </lineage>
</organism>
<dbReference type="AlphaFoldDB" id="A0AAW9QYP7"/>
<name>A0AAW9QYP7_9CHRO</name>
<proteinExistence type="predicted"/>
<sequence>MLITDLEHVDRVQPDCRIVGGTRKSFRYSKIWEFKEIPDLGVAAYKASYLAAAADSLKARISGYHRGYIEIGKNSIKVGASSSSRSES</sequence>
<protein>
    <submittedName>
        <fullName evidence="1">Uncharacterized protein</fullName>
    </submittedName>
</protein>
<dbReference type="RefSeq" id="WP_332867006.1">
    <property type="nucleotide sequence ID" value="NZ_JBAFSM010000051.1"/>
</dbReference>
<comment type="caution">
    <text evidence="1">The sequence shown here is derived from an EMBL/GenBank/DDBJ whole genome shotgun (WGS) entry which is preliminary data.</text>
</comment>
<dbReference type="EMBL" id="JBAFSM010000051">
    <property type="protein sequence ID" value="MEG3439522.1"/>
    <property type="molecule type" value="Genomic_DNA"/>
</dbReference>
<accession>A0AAW9QYP7</accession>
<reference evidence="1 2" key="1">
    <citation type="submission" date="2024-01" db="EMBL/GenBank/DDBJ databases">
        <title>Genomic insights into the taxonomy and metabolism of the cyanobacterium Pannus brasiliensis CCIBt3594.</title>
        <authorList>
            <person name="Machado M."/>
            <person name="Botero N.B."/>
            <person name="Andreote A.P.D."/>
            <person name="Feitosa A.M.T."/>
            <person name="Popin R."/>
            <person name="Sivonen K."/>
            <person name="Fiore M.F."/>
        </authorList>
    </citation>
    <scope>NUCLEOTIDE SEQUENCE [LARGE SCALE GENOMIC DNA]</scope>
    <source>
        <strain evidence="1 2">CCIBt3594</strain>
    </source>
</reference>
<gene>
    <name evidence="1" type="ORF">V0288_20510</name>
</gene>
<keyword evidence="2" id="KW-1185">Reference proteome</keyword>
<dbReference type="Proteomes" id="UP001328733">
    <property type="component" value="Unassembled WGS sequence"/>
</dbReference>
<evidence type="ECO:0000313" key="1">
    <source>
        <dbReference type="EMBL" id="MEG3439522.1"/>
    </source>
</evidence>
<evidence type="ECO:0000313" key="2">
    <source>
        <dbReference type="Proteomes" id="UP001328733"/>
    </source>
</evidence>